<evidence type="ECO:0000313" key="14">
    <source>
        <dbReference type="EMBL" id="OQX91007.1"/>
    </source>
</evidence>
<comment type="function">
    <text evidence="2">Catalyzes the aldol condensation of dihydroxyacetone phosphate (DHAP or glycerone-phosphate) with glyceraldehyde 3-phosphate (G3P) to form fructose 1,6-bisphosphate (FBP) in gluconeogenesis and the reverse reaction in glycolysis.</text>
</comment>
<dbReference type="EC" id="4.1.2.13" evidence="5"/>
<dbReference type="PIRSF" id="PIRSF001359">
    <property type="entry name" value="F_bP_aldolase_II"/>
    <property type="match status" value="1"/>
</dbReference>
<proteinExistence type="inferred from homology"/>
<gene>
    <name evidence="14" type="ORF">B6D57_01335</name>
</gene>
<accession>A0A1W9S311</accession>
<keyword evidence="9" id="KW-0456">Lyase</keyword>
<dbReference type="AlphaFoldDB" id="A0A1W9S311"/>
<feature type="binding site" evidence="13">
    <location>
        <position position="180"/>
    </location>
    <ligand>
        <name>Zn(2+)</name>
        <dbReference type="ChEBI" id="CHEBI:29105"/>
        <label>1</label>
        <note>catalytic</note>
    </ligand>
</feature>
<evidence type="ECO:0000256" key="2">
    <source>
        <dbReference type="ARBA" id="ARBA00002181"/>
    </source>
</evidence>
<feature type="binding site" evidence="12">
    <location>
        <begin position="253"/>
        <end position="256"/>
    </location>
    <ligand>
        <name>dihydroxyacetone phosphate</name>
        <dbReference type="ChEBI" id="CHEBI:57642"/>
    </ligand>
</feature>
<dbReference type="InterPro" id="IPR013785">
    <property type="entry name" value="Aldolase_TIM"/>
</dbReference>
<dbReference type="PANTHER" id="PTHR30304:SF0">
    <property type="entry name" value="D-TAGATOSE-1,6-BISPHOSPHATE ALDOLASE SUBUNIT GATY-RELATED"/>
    <property type="match status" value="1"/>
</dbReference>
<reference evidence="15" key="1">
    <citation type="submission" date="2017-03" db="EMBL/GenBank/DDBJ databases">
        <title>Novel pathways for hydrocarbon cycling and metabolic interdependencies in hydrothermal sediment communities.</title>
        <authorList>
            <person name="Dombrowski N."/>
            <person name="Seitz K."/>
            <person name="Teske A."/>
            <person name="Baker B."/>
        </authorList>
    </citation>
    <scope>NUCLEOTIDE SEQUENCE [LARGE SCALE GENOMIC DNA]</scope>
</reference>
<dbReference type="InterPro" id="IPR050246">
    <property type="entry name" value="Class_II_FBP_aldolase"/>
</dbReference>
<evidence type="ECO:0000256" key="4">
    <source>
        <dbReference type="ARBA" id="ARBA00005812"/>
    </source>
</evidence>
<dbReference type="InterPro" id="IPR011289">
    <property type="entry name" value="Fruc_bis_ald_class-2"/>
</dbReference>
<dbReference type="Proteomes" id="UP000192611">
    <property type="component" value="Unassembled WGS sequence"/>
</dbReference>
<evidence type="ECO:0000256" key="11">
    <source>
        <dbReference type="PIRSR" id="PIRSR001359-1"/>
    </source>
</evidence>
<feature type="binding site" evidence="13">
    <location>
        <position position="104"/>
    </location>
    <ligand>
        <name>Zn(2+)</name>
        <dbReference type="ChEBI" id="CHEBI:29105"/>
        <label>2</label>
    </ligand>
</feature>
<feature type="active site" description="Proton donor" evidence="11">
    <location>
        <position position="82"/>
    </location>
</feature>
<dbReference type="GO" id="GO:0008270">
    <property type="term" value="F:zinc ion binding"/>
    <property type="evidence" value="ECO:0007669"/>
    <property type="project" value="InterPro"/>
</dbReference>
<evidence type="ECO:0000313" key="15">
    <source>
        <dbReference type="Proteomes" id="UP000192611"/>
    </source>
</evidence>
<dbReference type="GO" id="GO:0006096">
    <property type="term" value="P:glycolytic process"/>
    <property type="evidence" value="ECO:0007669"/>
    <property type="project" value="UniProtKB-KW"/>
</dbReference>
<evidence type="ECO:0000256" key="10">
    <source>
        <dbReference type="ARBA" id="ARBA00031804"/>
    </source>
</evidence>
<comment type="caution">
    <text evidence="14">The sequence shown here is derived from an EMBL/GenBank/DDBJ whole genome shotgun (WGS) entry which is preliminary data.</text>
</comment>
<feature type="binding site" evidence="12">
    <location>
        <begin position="211"/>
        <end position="213"/>
    </location>
    <ligand>
        <name>dihydroxyacetone phosphate</name>
        <dbReference type="ChEBI" id="CHEBI:57642"/>
    </ligand>
</feature>
<feature type="binding site" evidence="12">
    <location>
        <position position="181"/>
    </location>
    <ligand>
        <name>dihydroxyacetone phosphate</name>
        <dbReference type="ChEBI" id="CHEBI:57642"/>
    </ligand>
</feature>
<dbReference type="Pfam" id="PF01116">
    <property type="entry name" value="F_bP_aldolase"/>
    <property type="match status" value="2"/>
</dbReference>
<evidence type="ECO:0000256" key="7">
    <source>
        <dbReference type="ARBA" id="ARBA00022833"/>
    </source>
</evidence>
<comment type="similarity">
    <text evidence="4">Belongs to the class II fructose-bisphosphate aldolase family.</text>
</comment>
<evidence type="ECO:0000256" key="8">
    <source>
        <dbReference type="ARBA" id="ARBA00023152"/>
    </source>
</evidence>
<organism evidence="14 15">
    <name type="scientific">Candidatus Coatesbacteria bacterium 4484_99</name>
    <dbReference type="NCBI Taxonomy" id="1970774"/>
    <lineage>
        <taxon>Bacteria</taxon>
        <taxon>Candidatus Coatesiibacteriota</taxon>
    </lineage>
</organism>
<comment type="pathway">
    <text evidence="3">Carbohydrate degradation; glycolysis; D-glyceraldehyde 3-phosphate and glycerone phosphate from D-glucose: step 4/4.</text>
</comment>
<dbReference type="Gene3D" id="3.20.20.70">
    <property type="entry name" value="Aldolase class I"/>
    <property type="match status" value="1"/>
</dbReference>
<dbReference type="PANTHER" id="PTHR30304">
    <property type="entry name" value="D-TAGATOSE-1,6-BISPHOSPHATE ALDOLASE"/>
    <property type="match status" value="1"/>
</dbReference>
<dbReference type="SUPFAM" id="SSF51569">
    <property type="entry name" value="Aldolase"/>
    <property type="match status" value="1"/>
</dbReference>
<evidence type="ECO:0000256" key="9">
    <source>
        <dbReference type="ARBA" id="ARBA00023239"/>
    </source>
</evidence>
<evidence type="ECO:0000256" key="3">
    <source>
        <dbReference type="ARBA" id="ARBA00004714"/>
    </source>
</evidence>
<dbReference type="GO" id="GO:0030388">
    <property type="term" value="P:fructose 1,6-bisphosphate metabolic process"/>
    <property type="evidence" value="ECO:0007669"/>
    <property type="project" value="InterPro"/>
</dbReference>
<evidence type="ECO:0000256" key="1">
    <source>
        <dbReference type="ARBA" id="ARBA00000441"/>
    </source>
</evidence>
<feature type="binding site" evidence="13">
    <location>
        <position position="210"/>
    </location>
    <ligand>
        <name>Zn(2+)</name>
        <dbReference type="ChEBI" id="CHEBI:29105"/>
        <label>1</label>
        <note>catalytic</note>
    </ligand>
</feature>
<dbReference type="InterPro" id="IPR000771">
    <property type="entry name" value="FBA_II"/>
</dbReference>
<evidence type="ECO:0000256" key="13">
    <source>
        <dbReference type="PIRSR" id="PIRSR001359-3"/>
    </source>
</evidence>
<comment type="cofactor">
    <cofactor evidence="13">
        <name>Zn(2+)</name>
        <dbReference type="ChEBI" id="CHEBI:29105"/>
    </cofactor>
    <text evidence="13">Binds 2 Zn(2+) ions per subunit. One is catalytic and the other provides a structural contribution.</text>
</comment>
<feature type="binding site" evidence="13">
    <location>
        <position position="134"/>
    </location>
    <ligand>
        <name>Zn(2+)</name>
        <dbReference type="ChEBI" id="CHEBI:29105"/>
        <label>2</label>
    </ligand>
</feature>
<dbReference type="NCBIfam" id="TIGR01859">
    <property type="entry name" value="fruc_bis_ald"/>
    <property type="match status" value="1"/>
</dbReference>
<dbReference type="GO" id="GO:0004332">
    <property type="term" value="F:fructose-bisphosphate aldolase activity"/>
    <property type="evidence" value="ECO:0007669"/>
    <property type="project" value="UniProtKB-EC"/>
</dbReference>
<sequence length="307" mass="33037">MPLVSAKEILEKAKNEHYAVGAFNINNMEILQGIINACRKYSSPAIIGASEGAIRYAGFKYIVSMVKLAADESGLPIALHLDHGKNIDTIAQCIGGGFTSIMIDGSHLNFEENIKVTKQVVDLARPKGLSVEGELGRLSGIEDLVDVEERDATLTDPDSAVEFVERTGVDFLAVAIGTSHGAYKFKGDPKLDIKRLKEIKEKVNIPLVLHGASSVPEWVLKRATTYGAVLKGAKGVPEDAIKEAIDNGICKINIDTDLRLALLGAVREVLSENPEEFDPRKYLGAGRDAIEKVVSEKIALFGSAGKA</sequence>
<evidence type="ECO:0000256" key="12">
    <source>
        <dbReference type="PIRSR" id="PIRSR001359-2"/>
    </source>
</evidence>
<comment type="catalytic activity">
    <reaction evidence="1">
        <text>beta-D-fructose 1,6-bisphosphate = D-glyceraldehyde 3-phosphate + dihydroxyacetone phosphate</text>
        <dbReference type="Rhea" id="RHEA:14729"/>
        <dbReference type="ChEBI" id="CHEBI:32966"/>
        <dbReference type="ChEBI" id="CHEBI:57642"/>
        <dbReference type="ChEBI" id="CHEBI:59776"/>
        <dbReference type="EC" id="4.1.2.13"/>
    </reaction>
</comment>
<feature type="binding site" evidence="13">
    <location>
        <position position="83"/>
    </location>
    <ligand>
        <name>Zn(2+)</name>
        <dbReference type="ChEBI" id="CHEBI:29105"/>
        <label>1</label>
        <note>catalytic</note>
    </ligand>
</feature>
<evidence type="ECO:0000256" key="5">
    <source>
        <dbReference type="ARBA" id="ARBA00013068"/>
    </source>
</evidence>
<keyword evidence="7 13" id="KW-0862">Zinc</keyword>
<keyword evidence="6 13" id="KW-0479">Metal-binding</keyword>
<dbReference type="EMBL" id="NATQ01000016">
    <property type="protein sequence ID" value="OQX91007.1"/>
    <property type="molecule type" value="Genomic_DNA"/>
</dbReference>
<protein>
    <recommendedName>
        <fullName evidence="5">fructose-bisphosphate aldolase</fullName>
        <ecNumber evidence="5">4.1.2.13</ecNumber>
    </recommendedName>
    <alternativeName>
        <fullName evidence="10">Fructose-1,6-bisphosphate aldolase</fullName>
    </alternativeName>
</protein>
<dbReference type="NCBIfam" id="TIGR00167">
    <property type="entry name" value="cbbA"/>
    <property type="match status" value="1"/>
</dbReference>
<dbReference type="FunFam" id="3.20.20.70:FF:000111">
    <property type="entry name" value="Fructose-1,6-bisphosphate aldolase"/>
    <property type="match status" value="1"/>
</dbReference>
<name>A0A1W9S311_9BACT</name>
<evidence type="ECO:0000256" key="6">
    <source>
        <dbReference type="ARBA" id="ARBA00022723"/>
    </source>
</evidence>
<keyword evidence="8" id="KW-0324">Glycolysis</keyword>
<dbReference type="CDD" id="cd00947">
    <property type="entry name" value="TBP_aldolase_IIB"/>
    <property type="match status" value="1"/>
</dbReference>